<dbReference type="SUPFAM" id="SSF48452">
    <property type="entry name" value="TPR-like"/>
    <property type="match status" value="1"/>
</dbReference>
<dbReference type="GO" id="GO:0006171">
    <property type="term" value="P:cAMP biosynthetic process"/>
    <property type="evidence" value="ECO:0007669"/>
    <property type="project" value="TreeGrafter"/>
</dbReference>
<evidence type="ECO:0000313" key="2">
    <source>
        <dbReference type="EMBL" id="GAF96767.1"/>
    </source>
</evidence>
<dbReference type="InterPro" id="IPR050697">
    <property type="entry name" value="Adenylyl/Guanylyl_Cyclase_3/4"/>
</dbReference>
<name>X0U8S6_9ZZZZ</name>
<dbReference type="PANTHER" id="PTHR43081:SF1">
    <property type="entry name" value="ADENYLATE CYCLASE, TERMINAL-DIFFERENTIATION SPECIFIC"/>
    <property type="match status" value="1"/>
</dbReference>
<proteinExistence type="predicted"/>
<dbReference type="InterPro" id="IPR029787">
    <property type="entry name" value="Nucleotide_cyclase"/>
</dbReference>
<dbReference type="EMBL" id="BARS01016007">
    <property type="protein sequence ID" value="GAF96767.1"/>
    <property type="molecule type" value="Genomic_DNA"/>
</dbReference>
<dbReference type="Pfam" id="PF00211">
    <property type="entry name" value="Guanylate_cyc"/>
    <property type="match status" value="1"/>
</dbReference>
<reference evidence="2" key="1">
    <citation type="journal article" date="2014" name="Front. Microbiol.">
        <title>High frequency of phylogenetically diverse reductive dehalogenase-homologous genes in deep subseafloor sedimentary metagenomes.</title>
        <authorList>
            <person name="Kawai M."/>
            <person name="Futagami T."/>
            <person name="Toyoda A."/>
            <person name="Takaki Y."/>
            <person name="Nishi S."/>
            <person name="Hori S."/>
            <person name="Arai W."/>
            <person name="Tsubouchi T."/>
            <person name="Morono Y."/>
            <person name="Uchiyama I."/>
            <person name="Ito T."/>
            <person name="Fujiyama A."/>
            <person name="Inagaki F."/>
            <person name="Takami H."/>
        </authorList>
    </citation>
    <scope>NUCLEOTIDE SEQUENCE</scope>
    <source>
        <strain evidence="2">Expedition CK06-06</strain>
    </source>
</reference>
<dbReference type="SUPFAM" id="SSF55073">
    <property type="entry name" value="Nucleotide cyclase"/>
    <property type="match status" value="1"/>
</dbReference>
<dbReference type="PROSITE" id="PS50125">
    <property type="entry name" value="GUANYLATE_CYCLASE_2"/>
    <property type="match status" value="1"/>
</dbReference>
<comment type="caution">
    <text evidence="2">The sequence shown here is derived from an EMBL/GenBank/DDBJ whole genome shotgun (WGS) entry which is preliminary data.</text>
</comment>
<dbReference type="GO" id="GO:0035556">
    <property type="term" value="P:intracellular signal transduction"/>
    <property type="evidence" value="ECO:0007669"/>
    <property type="project" value="InterPro"/>
</dbReference>
<gene>
    <name evidence="2" type="ORF">S01H1_26410</name>
</gene>
<evidence type="ECO:0000259" key="1">
    <source>
        <dbReference type="PROSITE" id="PS50125"/>
    </source>
</evidence>
<dbReference type="PROSITE" id="PS50005">
    <property type="entry name" value="TPR"/>
    <property type="match status" value="1"/>
</dbReference>
<dbReference type="InterPro" id="IPR001054">
    <property type="entry name" value="A/G_cyclase"/>
</dbReference>
<protein>
    <recommendedName>
        <fullName evidence="1">Guanylate cyclase domain-containing protein</fullName>
    </recommendedName>
</protein>
<dbReference type="AlphaFoldDB" id="X0U8S6"/>
<sequence length="173" mass="19779">EKWKGEGRPLLNMRIGVNTGPMIVGNMGSSTRMDYTVMGDSVNLGARLESANKQYGTRLMMSQFTKAHVENDIEHRELDALKVKGKKKPVYVYDVMALKGKLPPEKEKVVKLYNQGLLCYKSRKWEEGIKLFSEALDTIPNDGPSQTYLTRCKEYKKNPPPAHWDKVWELTTK</sequence>
<accession>X0U8S6</accession>
<dbReference type="Gene3D" id="3.30.70.1230">
    <property type="entry name" value="Nucleotide cyclase"/>
    <property type="match status" value="1"/>
</dbReference>
<feature type="non-terminal residue" evidence="2">
    <location>
        <position position="1"/>
    </location>
</feature>
<dbReference type="PANTHER" id="PTHR43081">
    <property type="entry name" value="ADENYLATE CYCLASE, TERMINAL-DIFFERENTIATION SPECIFIC-RELATED"/>
    <property type="match status" value="1"/>
</dbReference>
<organism evidence="2">
    <name type="scientific">marine sediment metagenome</name>
    <dbReference type="NCBI Taxonomy" id="412755"/>
    <lineage>
        <taxon>unclassified sequences</taxon>
        <taxon>metagenomes</taxon>
        <taxon>ecological metagenomes</taxon>
    </lineage>
</organism>
<feature type="domain" description="Guanylate cyclase" evidence="1">
    <location>
        <begin position="1"/>
        <end position="49"/>
    </location>
</feature>
<dbReference type="InterPro" id="IPR011990">
    <property type="entry name" value="TPR-like_helical_dom_sf"/>
</dbReference>
<dbReference type="CDD" id="cd07302">
    <property type="entry name" value="CHD"/>
    <property type="match status" value="1"/>
</dbReference>
<dbReference type="InterPro" id="IPR019734">
    <property type="entry name" value="TPR_rpt"/>
</dbReference>